<accession>A0A7J7VZE1</accession>
<evidence type="ECO:0000313" key="2">
    <source>
        <dbReference type="EMBL" id="KAF6330360.1"/>
    </source>
</evidence>
<keyword evidence="1" id="KW-1133">Transmembrane helix</keyword>
<keyword evidence="1" id="KW-0812">Transmembrane</keyword>
<sequence length="122" mass="13606">MLSPWLAQSCLTFTFAPWGVHLMICIFRKLEFRKVMRFALGHITGSGRGCSSSDTETMTFRGPALTRQQHLAPVAPSPLTQQRRPGLCSHTSHAPVPLLTLWPRRRPHGNVGSWHPGQATHT</sequence>
<organism evidence="2 3">
    <name type="scientific">Myotis myotis</name>
    <name type="common">Greater mouse-eared bat</name>
    <name type="synonym">Vespertilio myotis</name>
    <dbReference type="NCBI Taxonomy" id="51298"/>
    <lineage>
        <taxon>Eukaryota</taxon>
        <taxon>Metazoa</taxon>
        <taxon>Chordata</taxon>
        <taxon>Craniata</taxon>
        <taxon>Vertebrata</taxon>
        <taxon>Euteleostomi</taxon>
        <taxon>Mammalia</taxon>
        <taxon>Eutheria</taxon>
        <taxon>Laurasiatheria</taxon>
        <taxon>Chiroptera</taxon>
        <taxon>Yangochiroptera</taxon>
        <taxon>Vespertilionidae</taxon>
        <taxon>Myotis</taxon>
    </lineage>
</organism>
<dbReference type="EMBL" id="JABWUV010000009">
    <property type="protein sequence ID" value="KAF6330360.1"/>
    <property type="molecule type" value="Genomic_DNA"/>
</dbReference>
<name>A0A7J7VZE1_MYOMY</name>
<keyword evidence="3" id="KW-1185">Reference proteome</keyword>
<evidence type="ECO:0000313" key="3">
    <source>
        <dbReference type="Proteomes" id="UP000527355"/>
    </source>
</evidence>
<dbReference type="AlphaFoldDB" id="A0A7J7VZE1"/>
<feature type="transmembrane region" description="Helical" evidence="1">
    <location>
        <begin position="6"/>
        <end position="27"/>
    </location>
</feature>
<dbReference type="Proteomes" id="UP000527355">
    <property type="component" value="Unassembled WGS sequence"/>
</dbReference>
<evidence type="ECO:0000256" key="1">
    <source>
        <dbReference type="SAM" id="Phobius"/>
    </source>
</evidence>
<reference evidence="2 3" key="1">
    <citation type="journal article" date="2020" name="Nature">
        <title>Six reference-quality genomes reveal evolution of bat adaptations.</title>
        <authorList>
            <person name="Jebb D."/>
            <person name="Huang Z."/>
            <person name="Pippel M."/>
            <person name="Hughes G.M."/>
            <person name="Lavrichenko K."/>
            <person name="Devanna P."/>
            <person name="Winkler S."/>
            <person name="Jermiin L.S."/>
            <person name="Skirmuntt E.C."/>
            <person name="Katzourakis A."/>
            <person name="Burkitt-Gray L."/>
            <person name="Ray D.A."/>
            <person name="Sullivan K.A.M."/>
            <person name="Roscito J.G."/>
            <person name="Kirilenko B.M."/>
            <person name="Davalos L.M."/>
            <person name="Corthals A.P."/>
            <person name="Power M.L."/>
            <person name="Jones G."/>
            <person name="Ransome R.D."/>
            <person name="Dechmann D.K.N."/>
            <person name="Locatelli A.G."/>
            <person name="Puechmaille S.J."/>
            <person name="Fedrigo O."/>
            <person name="Jarvis E.D."/>
            <person name="Hiller M."/>
            <person name="Vernes S.C."/>
            <person name="Myers E.W."/>
            <person name="Teeling E.C."/>
        </authorList>
    </citation>
    <scope>NUCLEOTIDE SEQUENCE [LARGE SCALE GENOMIC DNA]</scope>
    <source>
        <strain evidence="2">MMyoMyo1</strain>
        <tissue evidence="2">Flight muscle</tissue>
    </source>
</reference>
<gene>
    <name evidence="2" type="ORF">mMyoMyo1_012350</name>
</gene>
<proteinExistence type="predicted"/>
<comment type="caution">
    <text evidence="2">The sequence shown here is derived from an EMBL/GenBank/DDBJ whole genome shotgun (WGS) entry which is preliminary data.</text>
</comment>
<keyword evidence="1" id="KW-0472">Membrane</keyword>
<protein>
    <submittedName>
        <fullName evidence="2">Uncharacterized protein</fullName>
    </submittedName>
</protein>